<evidence type="ECO:0000313" key="3">
    <source>
        <dbReference type="EMBL" id="MDP5181056.1"/>
    </source>
</evidence>
<feature type="domain" description="SMP-30/Gluconolactonase/LRE-like region" evidence="2">
    <location>
        <begin position="14"/>
        <end position="249"/>
    </location>
</feature>
<name>A0ABT9I668_9ACTN</name>
<dbReference type="EC" id="3.1.1.99" evidence="3"/>
<protein>
    <submittedName>
        <fullName evidence="3">SMP-30/gluconolactonase/LRE family protein</fullName>
        <ecNumber evidence="3">3.1.1.99</ecNumber>
    </submittedName>
</protein>
<dbReference type="InterPro" id="IPR013658">
    <property type="entry name" value="SGL"/>
</dbReference>
<sequence>MKARRLTDAVTHHGEGPVWSPAWGGLRCVDMLAGDVLTVGEDGAVVRRHVGAVAAALRPRRGGGAVIALERGFALEDPDGAVSALDPVWTDPGVRMNDGDCDPDGRFWCGSMAYDQTPGAAALYRLDPDGGVHEVVGGVTVSNGLAWSPDGSLAYYADTATHRIDVLDYDRDAGLTGRRPFVRFPVDGNPDGLTVDAEGGIWVALYGSGEVHRYDADGRRDAVVELPTPQVTACTLGGPGLDRLFVTTSAEGGLDDGVAGSLFTVDVGVRGQPARAFAG</sequence>
<keyword evidence="4" id="KW-1185">Reference proteome</keyword>
<organism evidence="3 4">
    <name type="scientific">Blastococcus carthaginiensis</name>
    <dbReference type="NCBI Taxonomy" id="3050034"/>
    <lineage>
        <taxon>Bacteria</taxon>
        <taxon>Bacillati</taxon>
        <taxon>Actinomycetota</taxon>
        <taxon>Actinomycetes</taxon>
        <taxon>Geodermatophilales</taxon>
        <taxon>Geodermatophilaceae</taxon>
        <taxon>Blastococcus</taxon>
    </lineage>
</organism>
<proteinExistence type="inferred from homology"/>
<keyword evidence="3" id="KW-0378">Hydrolase</keyword>
<dbReference type="InterPro" id="IPR011042">
    <property type="entry name" value="6-blade_b-propeller_TolB-like"/>
</dbReference>
<dbReference type="SUPFAM" id="SSF63829">
    <property type="entry name" value="Calcium-dependent phosphotriesterase"/>
    <property type="match status" value="1"/>
</dbReference>
<reference evidence="4" key="1">
    <citation type="submission" date="2023-05" db="EMBL/GenBank/DDBJ databases">
        <title>Draft genome of Pseudofrankia sp. BMG5.37.</title>
        <authorList>
            <person name="Gtari M."/>
            <person name="Ghodhbane F."/>
            <person name="Sbissi I."/>
        </authorList>
    </citation>
    <scope>NUCLEOTIDE SEQUENCE [LARGE SCALE GENOMIC DNA]</scope>
    <source>
        <strain evidence="4">BMG 814</strain>
    </source>
</reference>
<dbReference type="Gene3D" id="2.120.10.30">
    <property type="entry name" value="TolB, C-terminal domain"/>
    <property type="match status" value="1"/>
</dbReference>
<dbReference type="GO" id="GO:0016787">
    <property type="term" value="F:hydrolase activity"/>
    <property type="evidence" value="ECO:0007669"/>
    <property type="project" value="UniProtKB-KW"/>
</dbReference>
<dbReference type="RefSeq" id="WP_305997835.1">
    <property type="nucleotide sequence ID" value="NZ_JASNFN010000001.1"/>
</dbReference>
<comment type="similarity">
    <text evidence="1">Belongs to the SMP-30/CGR1 family.</text>
</comment>
<evidence type="ECO:0000313" key="4">
    <source>
        <dbReference type="Proteomes" id="UP001233673"/>
    </source>
</evidence>
<evidence type="ECO:0000256" key="1">
    <source>
        <dbReference type="ARBA" id="ARBA00008853"/>
    </source>
</evidence>
<gene>
    <name evidence="3" type="ORF">QOZ88_00250</name>
</gene>
<dbReference type="Proteomes" id="UP001233673">
    <property type="component" value="Unassembled WGS sequence"/>
</dbReference>
<evidence type="ECO:0000259" key="2">
    <source>
        <dbReference type="Pfam" id="PF08450"/>
    </source>
</evidence>
<dbReference type="InterPro" id="IPR005511">
    <property type="entry name" value="SMP-30"/>
</dbReference>
<accession>A0ABT9I668</accession>
<dbReference type="PRINTS" id="PR01790">
    <property type="entry name" value="SMP30FAMILY"/>
</dbReference>
<comment type="caution">
    <text evidence="3">The sequence shown here is derived from an EMBL/GenBank/DDBJ whole genome shotgun (WGS) entry which is preliminary data.</text>
</comment>
<dbReference type="PANTHER" id="PTHR10907">
    <property type="entry name" value="REGUCALCIN"/>
    <property type="match status" value="1"/>
</dbReference>
<dbReference type="EMBL" id="JASNFN010000001">
    <property type="protein sequence ID" value="MDP5181056.1"/>
    <property type="molecule type" value="Genomic_DNA"/>
</dbReference>
<dbReference type="PANTHER" id="PTHR10907:SF47">
    <property type="entry name" value="REGUCALCIN"/>
    <property type="match status" value="1"/>
</dbReference>
<dbReference type="Pfam" id="PF08450">
    <property type="entry name" value="SGL"/>
    <property type="match status" value="1"/>
</dbReference>